<accession>A0A7X2IMS0</accession>
<evidence type="ECO:0000313" key="2">
    <source>
        <dbReference type="EMBL" id="MRV72338.1"/>
    </source>
</evidence>
<dbReference type="NCBIfam" id="TIGR02523">
    <property type="entry name" value="type_IV_pilV"/>
    <property type="match status" value="1"/>
</dbReference>
<dbReference type="RefSeq" id="WP_154373785.1">
    <property type="nucleotide sequence ID" value="NZ_WKJJ01000006.1"/>
</dbReference>
<feature type="transmembrane region" description="Helical" evidence="1">
    <location>
        <begin position="14"/>
        <end position="35"/>
    </location>
</feature>
<sequence>MQPRLAQGFTLPEVLVALVVLALGVLGAGAMQLTAQRVRLESQWLSSASRLAADAAARVRANAAQADAVYAGFDFDARFESAPGPSFACADAPCDSAQLAHADLAELKQQVMQTLPSGRVRICRDRHMWQGGRLRWTCDGGAKAPLVIKIGWRARRPDGQSDTDADGYAPGVALALAGVAP</sequence>
<keyword evidence="1" id="KW-0812">Transmembrane</keyword>
<comment type="caution">
    <text evidence="2">The sequence shown here is derived from an EMBL/GenBank/DDBJ whole genome shotgun (WGS) entry which is preliminary data.</text>
</comment>
<evidence type="ECO:0000256" key="1">
    <source>
        <dbReference type="SAM" id="Phobius"/>
    </source>
</evidence>
<name>A0A7X2IMS0_9BURK</name>
<dbReference type="AlphaFoldDB" id="A0A7X2IMS0"/>
<dbReference type="PROSITE" id="PS00409">
    <property type="entry name" value="PROKAR_NTER_METHYL"/>
    <property type="match status" value="1"/>
</dbReference>
<keyword evidence="1" id="KW-1133">Transmembrane helix</keyword>
<gene>
    <name evidence="2" type="primary">pilV</name>
    <name evidence="2" type="ORF">GJ700_11505</name>
</gene>
<keyword evidence="1" id="KW-0472">Membrane</keyword>
<dbReference type="Pfam" id="PF07963">
    <property type="entry name" value="N_methyl"/>
    <property type="match status" value="1"/>
</dbReference>
<proteinExistence type="predicted"/>
<evidence type="ECO:0000313" key="3">
    <source>
        <dbReference type="Proteomes" id="UP000446768"/>
    </source>
</evidence>
<dbReference type="Proteomes" id="UP000446768">
    <property type="component" value="Unassembled WGS sequence"/>
</dbReference>
<dbReference type="InterPro" id="IPR013362">
    <property type="entry name" value="Pilus_4_PilV"/>
</dbReference>
<reference evidence="2 3" key="1">
    <citation type="submission" date="2019-11" db="EMBL/GenBank/DDBJ databases">
        <title>Novel species isolated from a subtropical stream in China.</title>
        <authorList>
            <person name="Lu H."/>
        </authorList>
    </citation>
    <scope>NUCLEOTIDE SEQUENCE [LARGE SCALE GENOMIC DNA]</scope>
    <source>
        <strain evidence="2 3">FT92W</strain>
    </source>
</reference>
<dbReference type="EMBL" id="WKJJ01000006">
    <property type="protein sequence ID" value="MRV72338.1"/>
    <property type="molecule type" value="Genomic_DNA"/>
</dbReference>
<protein>
    <submittedName>
        <fullName evidence="2">Type IV pilus modification protein PilV</fullName>
    </submittedName>
</protein>
<keyword evidence="3" id="KW-1185">Reference proteome</keyword>
<dbReference type="InterPro" id="IPR012902">
    <property type="entry name" value="N_methyl_site"/>
</dbReference>
<dbReference type="NCBIfam" id="TIGR02532">
    <property type="entry name" value="IV_pilin_GFxxxE"/>
    <property type="match status" value="1"/>
</dbReference>
<organism evidence="2 3">
    <name type="scientific">Pseudoduganella rivuli</name>
    <dbReference type="NCBI Taxonomy" id="2666085"/>
    <lineage>
        <taxon>Bacteria</taxon>
        <taxon>Pseudomonadati</taxon>
        <taxon>Pseudomonadota</taxon>
        <taxon>Betaproteobacteria</taxon>
        <taxon>Burkholderiales</taxon>
        <taxon>Oxalobacteraceae</taxon>
        <taxon>Telluria group</taxon>
        <taxon>Pseudoduganella</taxon>
    </lineage>
</organism>